<dbReference type="OrthoDB" id="21539at2759"/>
<evidence type="ECO:0000256" key="2">
    <source>
        <dbReference type="SAM" id="MobiDB-lite"/>
    </source>
</evidence>
<feature type="compositionally biased region" description="Low complexity" evidence="2">
    <location>
        <begin position="11"/>
        <end position="22"/>
    </location>
</feature>
<proteinExistence type="predicted"/>
<feature type="domain" description="DFDF" evidence="3">
    <location>
        <begin position="116"/>
        <end position="152"/>
    </location>
</feature>
<keyword evidence="6" id="KW-1185">Reference proteome</keyword>
<comment type="caution">
    <text evidence="5">The sequence shown here is derived from an EMBL/GenBank/DDBJ whole genome shotgun (WGS) entry which is preliminary data.</text>
</comment>
<feature type="compositionally biased region" description="Basic residues" evidence="2">
    <location>
        <begin position="204"/>
        <end position="229"/>
    </location>
</feature>
<dbReference type="GO" id="GO:0003729">
    <property type="term" value="F:mRNA binding"/>
    <property type="evidence" value="ECO:0007669"/>
    <property type="project" value="TreeGrafter"/>
</dbReference>
<feature type="region of interest" description="Disordered" evidence="2">
    <location>
        <begin position="1"/>
        <end position="156"/>
    </location>
</feature>
<dbReference type="Proteomes" id="UP000708148">
    <property type="component" value="Unassembled WGS sequence"/>
</dbReference>
<dbReference type="PROSITE" id="PS51512">
    <property type="entry name" value="DFDF"/>
    <property type="match status" value="1"/>
</dbReference>
<dbReference type="GO" id="GO:0000932">
    <property type="term" value="C:P-body"/>
    <property type="evidence" value="ECO:0007669"/>
    <property type="project" value="TreeGrafter"/>
</dbReference>
<dbReference type="AlphaFoldDB" id="A0A8S1JHK1"/>
<feature type="region of interest" description="Disordered" evidence="2">
    <location>
        <begin position="195"/>
        <end position="246"/>
    </location>
</feature>
<protein>
    <submittedName>
        <fullName evidence="5">Uncharacterized protein</fullName>
    </submittedName>
</protein>
<dbReference type="InterPro" id="IPR019050">
    <property type="entry name" value="FDF_dom"/>
</dbReference>
<dbReference type="GO" id="GO:0033962">
    <property type="term" value="P:P-body assembly"/>
    <property type="evidence" value="ECO:0007669"/>
    <property type="project" value="TreeGrafter"/>
</dbReference>
<feature type="compositionally biased region" description="Basic and acidic residues" evidence="2">
    <location>
        <begin position="133"/>
        <end position="147"/>
    </location>
</feature>
<accession>A0A8S1JHK1</accession>
<dbReference type="PROSITE" id="PS51536">
    <property type="entry name" value="TFG"/>
    <property type="match status" value="1"/>
</dbReference>
<feature type="compositionally biased region" description="Polar residues" evidence="2">
    <location>
        <begin position="24"/>
        <end position="40"/>
    </location>
</feature>
<dbReference type="EMBL" id="CAJHUC010002586">
    <property type="protein sequence ID" value="CAD7704016.1"/>
    <property type="molecule type" value="Genomic_DNA"/>
</dbReference>
<name>A0A8S1JHK1_9CHLO</name>
<feature type="compositionally biased region" description="Low complexity" evidence="2">
    <location>
        <begin position="107"/>
        <end position="116"/>
    </location>
</feature>
<evidence type="ECO:0000259" key="4">
    <source>
        <dbReference type="PROSITE" id="PS51536"/>
    </source>
</evidence>
<feature type="compositionally biased region" description="Polar residues" evidence="2">
    <location>
        <begin position="1"/>
        <end position="10"/>
    </location>
</feature>
<evidence type="ECO:0000259" key="3">
    <source>
        <dbReference type="PROSITE" id="PS51512"/>
    </source>
</evidence>
<dbReference type="GO" id="GO:0034063">
    <property type="term" value="P:stress granule assembly"/>
    <property type="evidence" value="ECO:0007669"/>
    <property type="project" value="TreeGrafter"/>
</dbReference>
<evidence type="ECO:0000313" key="5">
    <source>
        <dbReference type="EMBL" id="CAD7704016.1"/>
    </source>
</evidence>
<feature type="compositionally biased region" description="Gly residues" evidence="2">
    <location>
        <begin position="58"/>
        <end position="106"/>
    </location>
</feature>
<dbReference type="SMART" id="SM01199">
    <property type="entry name" value="FDF"/>
    <property type="match status" value="1"/>
</dbReference>
<feature type="non-terminal residue" evidence="5">
    <location>
        <position position="1"/>
    </location>
</feature>
<evidence type="ECO:0000313" key="6">
    <source>
        <dbReference type="Proteomes" id="UP000708148"/>
    </source>
</evidence>
<dbReference type="InterPro" id="IPR025768">
    <property type="entry name" value="TFG_box"/>
</dbReference>
<feature type="domain" description="TFG box profile" evidence="4">
    <location>
        <begin position="179"/>
        <end position="199"/>
    </location>
</feature>
<reference evidence="5" key="1">
    <citation type="submission" date="2020-12" db="EMBL/GenBank/DDBJ databases">
        <authorList>
            <person name="Iha C."/>
        </authorList>
    </citation>
    <scope>NUCLEOTIDE SEQUENCE</scope>
</reference>
<dbReference type="PANTHER" id="PTHR13586">
    <property type="entry name" value="SCD6 PROTEIN-RELATED"/>
    <property type="match status" value="1"/>
</dbReference>
<evidence type="ECO:0000256" key="1">
    <source>
        <dbReference type="PROSITE-ProRule" id="PRU00869"/>
    </source>
</evidence>
<gene>
    <name evidence="5" type="ORF">OSTQU699_LOCUS9373</name>
</gene>
<organism evidence="5 6">
    <name type="scientific">Ostreobium quekettii</name>
    <dbReference type="NCBI Taxonomy" id="121088"/>
    <lineage>
        <taxon>Eukaryota</taxon>
        <taxon>Viridiplantae</taxon>
        <taxon>Chlorophyta</taxon>
        <taxon>core chlorophytes</taxon>
        <taxon>Ulvophyceae</taxon>
        <taxon>TCBD clade</taxon>
        <taxon>Bryopsidales</taxon>
        <taxon>Ostreobineae</taxon>
        <taxon>Ostreobiaceae</taxon>
        <taxon>Ostreobium</taxon>
    </lineage>
</organism>
<dbReference type="InterPro" id="IPR025762">
    <property type="entry name" value="DFDF"/>
</dbReference>
<dbReference type="PANTHER" id="PTHR13586:SF0">
    <property type="entry name" value="TRAILER HITCH, ISOFORM H"/>
    <property type="match status" value="1"/>
</dbReference>
<sequence>AQGAGSSSNKPGFPGSGAAPAPTISVTPAQGSQEGASGNWWQGGGAPNGGINNQYQGAPGGRGYSGGAPGRGYSRGGRRGGGPFRGGGQGGQMGGGGGAAGGGQGGPAYAAPQRAAVPPPVPVPNEDFNFEEQNAKFKKDDVAKEEAGSDVPKGTYAKDEFFDTMSCEALEKLGGANQDGRRSFAEQRKVDVETFGGMASSMNRRGRWGSRGTRGRGRGRGRGYGRGRGRGYYNNYQTYGKEGARA</sequence>
<feature type="short sequence motif" description="TFG box" evidence="1">
    <location>
        <begin position="179"/>
        <end position="199"/>
    </location>
</feature>